<dbReference type="InterPro" id="IPR040511">
    <property type="entry name" value="AGS_C"/>
</dbReference>
<accession>A0A916NNX9</accession>
<evidence type="ECO:0000256" key="5">
    <source>
        <dbReference type="ARBA" id="ARBA00022840"/>
    </source>
</evidence>
<dbReference type="GO" id="GO:0046872">
    <property type="term" value="F:metal ion binding"/>
    <property type="evidence" value="ECO:0007669"/>
    <property type="project" value="UniProtKB-KW"/>
</dbReference>
<dbReference type="EMBL" id="CAJVAS010000004">
    <property type="protein sequence ID" value="CAG7610985.1"/>
    <property type="molecule type" value="Genomic_DNA"/>
</dbReference>
<evidence type="ECO:0000256" key="4">
    <source>
        <dbReference type="ARBA" id="ARBA00022741"/>
    </source>
</evidence>
<dbReference type="Pfam" id="PF21654">
    <property type="entry name" value="DncV-like_NTFase"/>
    <property type="match status" value="1"/>
</dbReference>
<feature type="domain" description="Cyclic GMP-AMP synthase DncV-like nucleotidyltransferase" evidence="12">
    <location>
        <begin position="62"/>
        <end position="141"/>
    </location>
</feature>
<evidence type="ECO:0000256" key="1">
    <source>
        <dbReference type="ARBA" id="ARBA00022679"/>
    </source>
</evidence>
<evidence type="ECO:0000256" key="9">
    <source>
        <dbReference type="ARBA" id="ARBA00044145"/>
    </source>
</evidence>
<sequence length="429" mass="49843">MSTSMYNASSKFNTFYNDHVVLSATEQSNLREKKDLNIERLESGLAEYNTDNKTTHKLIDHKVQGSMAMSTIVQNEENEYDIDVAIIFNKDNLPDGTIATKNIIVDALKRKCKRFKTEPEAKTNCVRVEYADGYHIDFAVYRKSQDEDGNDVYEHCGSDWRKRDPEVITNWFNKSNKDNSGNVRIVVRLLKMFCKSRSGWSMPGGLIQSVLVEECIQSKDRIDETFYYTIKKIRDRLEDDKEVYNPKDTEASLLLNAKDHQKVKNLHTRLKSYISKLDVLFKNDCTENQAFSAWKEFFNHTYWGELVTESSENRTKLAKSMYGNYSVEITTMVEWHPDEYIPLNEVLGPLPKGKRIRFTAKPNFFDFSKVEWEVRNDGDESLEKDDLGHFSEGVSVTENTAYRGVHKMICRVYRHGVIVCEDDVRIQIK</sequence>
<dbReference type="GO" id="GO:0009117">
    <property type="term" value="P:nucleotide metabolic process"/>
    <property type="evidence" value="ECO:0007669"/>
    <property type="project" value="UniProtKB-KW"/>
</dbReference>
<evidence type="ECO:0000256" key="8">
    <source>
        <dbReference type="ARBA" id="ARBA00023118"/>
    </source>
</evidence>
<reference evidence="13" key="1">
    <citation type="submission" date="2021-06" db="EMBL/GenBank/DDBJ databases">
        <authorList>
            <person name="Criscuolo A."/>
        </authorList>
    </citation>
    <scope>NUCLEOTIDE SEQUENCE</scope>
    <source>
        <strain evidence="13">CIP111600</strain>
    </source>
</reference>
<evidence type="ECO:0000256" key="2">
    <source>
        <dbReference type="ARBA" id="ARBA00022695"/>
    </source>
</evidence>
<feature type="domain" description="Adenylyl/Guanylyl and SMODS C-terminal sensor" evidence="11">
    <location>
        <begin position="324"/>
        <end position="429"/>
    </location>
</feature>
<dbReference type="InterPro" id="IPR048445">
    <property type="entry name" value="DncV-like_NTFase"/>
</dbReference>
<evidence type="ECO:0000256" key="10">
    <source>
        <dbReference type="ARBA" id="ARBA00048304"/>
    </source>
</evidence>
<keyword evidence="14" id="KW-1185">Reference proteome</keyword>
<dbReference type="RefSeq" id="WP_246627320.1">
    <property type="nucleotide sequence ID" value="NZ_CAJVAS010000004.1"/>
</dbReference>
<dbReference type="AlphaFoldDB" id="A0A916NNX9"/>
<keyword evidence="2" id="KW-0548">Nucleotidyltransferase</keyword>
<evidence type="ECO:0000259" key="11">
    <source>
        <dbReference type="Pfam" id="PF18134"/>
    </source>
</evidence>
<proteinExistence type="predicted"/>
<dbReference type="GO" id="GO:0005524">
    <property type="term" value="F:ATP binding"/>
    <property type="evidence" value="ECO:0007669"/>
    <property type="project" value="UniProtKB-KW"/>
</dbReference>
<comment type="catalytic activity">
    <reaction evidence="10">
        <text>GTP + ATP = 3',3'-cGAMP + 2 diphosphate</text>
        <dbReference type="Rhea" id="RHEA:35647"/>
        <dbReference type="ChEBI" id="CHEBI:30616"/>
        <dbReference type="ChEBI" id="CHEBI:33019"/>
        <dbReference type="ChEBI" id="CHEBI:37565"/>
        <dbReference type="ChEBI" id="CHEBI:71501"/>
    </reaction>
    <physiologicalReaction direction="left-to-right" evidence="10">
        <dbReference type="Rhea" id="RHEA:35648"/>
    </physiologicalReaction>
</comment>
<keyword evidence="7" id="KW-0546">Nucleotide metabolism</keyword>
<evidence type="ECO:0000259" key="12">
    <source>
        <dbReference type="Pfam" id="PF21654"/>
    </source>
</evidence>
<protein>
    <recommendedName>
        <fullName evidence="9">Cyclic GMP-AMP synthase</fullName>
    </recommendedName>
</protein>
<keyword evidence="6" id="KW-0460">Magnesium</keyword>
<evidence type="ECO:0000256" key="3">
    <source>
        <dbReference type="ARBA" id="ARBA00022723"/>
    </source>
</evidence>
<keyword evidence="5" id="KW-0067">ATP-binding</keyword>
<evidence type="ECO:0000313" key="14">
    <source>
        <dbReference type="Proteomes" id="UP000693672"/>
    </source>
</evidence>
<keyword evidence="8" id="KW-0051">Antiviral defense</keyword>
<keyword evidence="1" id="KW-0808">Transferase</keyword>
<evidence type="ECO:0000256" key="6">
    <source>
        <dbReference type="ARBA" id="ARBA00022842"/>
    </source>
</evidence>
<evidence type="ECO:0000256" key="7">
    <source>
        <dbReference type="ARBA" id="ARBA00023080"/>
    </source>
</evidence>
<dbReference type="Pfam" id="PF18134">
    <property type="entry name" value="AGS_C"/>
    <property type="match status" value="1"/>
</dbReference>
<dbReference type="GO" id="GO:0016779">
    <property type="term" value="F:nucleotidyltransferase activity"/>
    <property type="evidence" value="ECO:0007669"/>
    <property type="project" value="UniProtKB-KW"/>
</dbReference>
<dbReference type="GO" id="GO:0051607">
    <property type="term" value="P:defense response to virus"/>
    <property type="evidence" value="ECO:0007669"/>
    <property type="project" value="UniProtKB-KW"/>
</dbReference>
<name>A0A916NNX9_9BACL</name>
<dbReference type="Proteomes" id="UP000693672">
    <property type="component" value="Unassembled WGS sequence"/>
</dbReference>
<comment type="caution">
    <text evidence="13">The sequence shown here is derived from an EMBL/GenBank/DDBJ whole genome shotgun (WGS) entry which is preliminary data.</text>
</comment>
<gene>
    <name evidence="13" type="ORF">PAESOLCIP111_01316</name>
</gene>
<keyword evidence="3" id="KW-0479">Metal-binding</keyword>
<keyword evidence="4" id="KW-0547">Nucleotide-binding</keyword>
<evidence type="ECO:0000313" key="13">
    <source>
        <dbReference type="EMBL" id="CAG7610985.1"/>
    </source>
</evidence>
<organism evidence="13 14">
    <name type="scientific">Paenibacillus solanacearum</name>
    <dbReference type="NCBI Taxonomy" id="2048548"/>
    <lineage>
        <taxon>Bacteria</taxon>
        <taxon>Bacillati</taxon>
        <taxon>Bacillota</taxon>
        <taxon>Bacilli</taxon>
        <taxon>Bacillales</taxon>
        <taxon>Paenibacillaceae</taxon>
        <taxon>Paenibacillus</taxon>
    </lineage>
</organism>